<organism evidence="5 6">
    <name type="scientific">Ahrensia kielensis</name>
    <dbReference type="NCBI Taxonomy" id="76980"/>
    <lineage>
        <taxon>Bacteria</taxon>
        <taxon>Pseudomonadati</taxon>
        <taxon>Pseudomonadota</taxon>
        <taxon>Alphaproteobacteria</taxon>
        <taxon>Hyphomicrobiales</taxon>
        <taxon>Ahrensiaceae</taxon>
        <taxon>Ahrensia</taxon>
    </lineage>
</organism>
<evidence type="ECO:0000313" key="5">
    <source>
        <dbReference type="EMBL" id="MEM5502941.1"/>
    </source>
</evidence>
<dbReference type="RefSeq" id="WP_342849149.1">
    <property type="nucleotide sequence ID" value="NZ_JBBMQO010000009.1"/>
</dbReference>
<dbReference type="PANTHER" id="PTHR30502">
    <property type="entry name" value="2-KETO-3-DEOXY-L-RHAMNONATE ALDOLASE"/>
    <property type="match status" value="1"/>
</dbReference>
<evidence type="ECO:0000259" key="4">
    <source>
        <dbReference type="Pfam" id="PF03328"/>
    </source>
</evidence>
<keyword evidence="3 5" id="KW-0456">Lyase</keyword>
<proteinExistence type="inferred from homology"/>
<dbReference type="GO" id="GO:0016829">
    <property type="term" value="F:lyase activity"/>
    <property type="evidence" value="ECO:0007669"/>
    <property type="project" value="UniProtKB-KW"/>
</dbReference>
<dbReference type="InterPro" id="IPR015813">
    <property type="entry name" value="Pyrv/PenolPyrv_kinase-like_dom"/>
</dbReference>
<keyword evidence="6" id="KW-1185">Reference proteome</keyword>
<accession>A0ABU9TB90</accession>
<comment type="similarity">
    <text evidence="1">Belongs to the HpcH/HpaI aldolase family.</text>
</comment>
<name>A0ABU9TB90_9HYPH</name>
<feature type="domain" description="HpcH/HpaI aldolase/citrate lyase" evidence="4">
    <location>
        <begin position="20"/>
        <end position="236"/>
    </location>
</feature>
<evidence type="ECO:0000256" key="2">
    <source>
        <dbReference type="ARBA" id="ARBA00022723"/>
    </source>
</evidence>
<dbReference type="Gene3D" id="3.20.20.60">
    <property type="entry name" value="Phosphoenolpyruvate-binding domains"/>
    <property type="match status" value="1"/>
</dbReference>
<protein>
    <submittedName>
        <fullName evidence="5">Aldolase/citrate lyase family protein</fullName>
    </submittedName>
</protein>
<dbReference type="InterPro" id="IPR040442">
    <property type="entry name" value="Pyrv_kinase-like_dom_sf"/>
</dbReference>
<reference evidence="5 6" key="1">
    <citation type="submission" date="2024-03" db="EMBL/GenBank/DDBJ databases">
        <title>Community enrichment and isolation of bacterial strains for fucoidan degradation.</title>
        <authorList>
            <person name="Sichert A."/>
        </authorList>
    </citation>
    <scope>NUCLEOTIDE SEQUENCE [LARGE SCALE GENOMIC DNA]</scope>
    <source>
        <strain evidence="5 6">AS62</strain>
    </source>
</reference>
<dbReference type="InterPro" id="IPR050251">
    <property type="entry name" value="HpcH-HpaI_aldolase"/>
</dbReference>
<dbReference type="PANTHER" id="PTHR30502:SF0">
    <property type="entry name" value="PHOSPHOENOLPYRUVATE CARBOXYLASE FAMILY PROTEIN"/>
    <property type="match status" value="1"/>
</dbReference>
<dbReference type="EMBL" id="JBBMQO010000009">
    <property type="protein sequence ID" value="MEM5502941.1"/>
    <property type="molecule type" value="Genomic_DNA"/>
</dbReference>
<evidence type="ECO:0000256" key="1">
    <source>
        <dbReference type="ARBA" id="ARBA00005568"/>
    </source>
</evidence>
<evidence type="ECO:0000313" key="6">
    <source>
        <dbReference type="Proteomes" id="UP001477870"/>
    </source>
</evidence>
<evidence type="ECO:0000256" key="3">
    <source>
        <dbReference type="ARBA" id="ARBA00023239"/>
    </source>
</evidence>
<comment type="caution">
    <text evidence="5">The sequence shown here is derived from an EMBL/GenBank/DDBJ whole genome shotgun (WGS) entry which is preliminary data.</text>
</comment>
<dbReference type="Pfam" id="PF03328">
    <property type="entry name" value="HpcH_HpaI"/>
    <property type="match status" value="1"/>
</dbReference>
<dbReference type="Proteomes" id="UP001477870">
    <property type="component" value="Unassembled WGS sequence"/>
</dbReference>
<keyword evidence="2" id="KW-0479">Metal-binding</keyword>
<dbReference type="SUPFAM" id="SSF51621">
    <property type="entry name" value="Phosphoenolpyruvate/pyruvate domain"/>
    <property type="match status" value="1"/>
</dbReference>
<gene>
    <name evidence="5" type="ORF">WNY59_15220</name>
</gene>
<sequence>MRKNKLKEIFAEGRPAINAWLSIGSSYAAEGVARQGFDSVTIDFQHGMIGFDTGLTMFQAISTTDAVPLARVSCNDAAQIMHILDAGAYGIICPMISTEEDARSFASACKYPSQGSRSFGPSRGLLYGGDDYFANANDEILVIPMIETCEAVENIDAILSVEDVDMIYIGPNDLALAYGERPGQGTDGPATAEAIAHVLERTRAAKKLAGVFCANGEAARARVEQGFDLVTPGNDFGALTRELRSAVATIRGSEVGIQMKAGGY</sequence>
<dbReference type="InterPro" id="IPR005000">
    <property type="entry name" value="Aldolase/citrate-lyase_domain"/>
</dbReference>